<protein>
    <submittedName>
        <fullName evidence="1">Uncharacterized protein</fullName>
    </submittedName>
</protein>
<reference evidence="1" key="1">
    <citation type="submission" date="2021-11" db="EMBL/GenBank/DDBJ databases">
        <title>Australian commercial rhizobial inoculants.</title>
        <authorList>
            <person name="Kohlmeier M.G."/>
            <person name="O'Hara G.W."/>
            <person name="Colombi E."/>
            <person name="Ramsay J.P."/>
            <person name="Terpolilli J."/>
        </authorList>
    </citation>
    <scope>NUCLEOTIDE SEQUENCE</scope>
    <source>
        <strain evidence="1">CC829</strain>
    </source>
</reference>
<dbReference type="RefSeq" id="WP_187388018.1">
    <property type="nucleotide sequence ID" value="NZ_CP088100.1"/>
</dbReference>
<evidence type="ECO:0000313" key="1">
    <source>
        <dbReference type="EMBL" id="UFW83824.1"/>
    </source>
</evidence>
<keyword evidence="2" id="KW-1185">Reference proteome</keyword>
<name>A0ABY3QD02_9BRAD</name>
<organism evidence="1 2">
    <name type="scientific">Bradyrhizobium barranii</name>
    <dbReference type="NCBI Taxonomy" id="2992140"/>
    <lineage>
        <taxon>Bacteria</taxon>
        <taxon>Pseudomonadati</taxon>
        <taxon>Pseudomonadota</taxon>
        <taxon>Alphaproteobacteria</taxon>
        <taxon>Hyphomicrobiales</taxon>
        <taxon>Nitrobacteraceae</taxon>
        <taxon>Bradyrhizobium</taxon>
    </lineage>
</organism>
<gene>
    <name evidence="1" type="ORF">BjapCC829_28185</name>
</gene>
<dbReference type="EMBL" id="CP088100">
    <property type="protein sequence ID" value="UFW83824.1"/>
    <property type="molecule type" value="Genomic_DNA"/>
</dbReference>
<proteinExistence type="predicted"/>
<accession>A0ABY3QD02</accession>
<evidence type="ECO:0000313" key="2">
    <source>
        <dbReference type="Proteomes" id="UP001430990"/>
    </source>
</evidence>
<dbReference type="Proteomes" id="UP001430990">
    <property type="component" value="Chromosome"/>
</dbReference>
<sequence length="93" mass="10663">MDQSTGDVAQMEISDAITLCMEASGYERIEEECPKSFRTASVVRGKTYEETSRKIKLLEIMQKNEPSCYSPIKWYGKAMRRLEKTLSLAPSYK</sequence>